<reference evidence="2" key="1">
    <citation type="submission" date="2020-03" db="EMBL/GenBank/DDBJ databases">
        <title>The deep terrestrial virosphere.</title>
        <authorList>
            <person name="Holmfeldt K."/>
            <person name="Nilsson E."/>
            <person name="Simone D."/>
            <person name="Lopez-Fernandez M."/>
            <person name="Wu X."/>
            <person name="de Brujin I."/>
            <person name="Lundin D."/>
            <person name="Andersson A."/>
            <person name="Bertilsson S."/>
            <person name="Dopson M."/>
        </authorList>
    </citation>
    <scope>NUCLEOTIDE SEQUENCE</scope>
    <source>
        <strain evidence="1">MM171A00991</strain>
        <strain evidence="2">MM171B01198</strain>
    </source>
</reference>
<evidence type="ECO:0000313" key="1">
    <source>
        <dbReference type="EMBL" id="QJA99480.1"/>
    </source>
</evidence>
<sequence>MERVYPWCPEKFKGSIEKKRAINEYFKKLQYPMETLAKAPSDRTLKAVDSVLDLLFKNKWVFAASSSSRLLQALALICPVTHTFTLQKASRNVTTGDLIHLLLRDVSGFENEAMYVNEWDRIRRAGLLVWVDIPGRVPGSDKFSGRFASLLNNRILQKKPVLATAAYRGRLPKDGVNYLMTHVEAAIGGGAASAIQEMCVFKDFVVGDDEASFGREVI</sequence>
<gene>
    <name evidence="1" type="ORF">MM171A00991_0005</name>
    <name evidence="2" type="ORF">MM171B01198_0003</name>
</gene>
<dbReference type="EMBL" id="MT143790">
    <property type="protein sequence ID" value="QJB02523.1"/>
    <property type="molecule type" value="Genomic_DNA"/>
</dbReference>
<organism evidence="2">
    <name type="scientific">viral metagenome</name>
    <dbReference type="NCBI Taxonomy" id="1070528"/>
    <lineage>
        <taxon>unclassified sequences</taxon>
        <taxon>metagenomes</taxon>
        <taxon>organismal metagenomes</taxon>
    </lineage>
</organism>
<proteinExistence type="predicted"/>
<dbReference type="AlphaFoldDB" id="A0A6M3MA98"/>
<dbReference type="EMBL" id="MT143653">
    <property type="protein sequence ID" value="QJA99480.1"/>
    <property type="molecule type" value="Genomic_DNA"/>
</dbReference>
<name>A0A6M3MA98_9ZZZZ</name>
<accession>A0A6M3MA98</accession>
<protein>
    <submittedName>
        <fullName evidence="2">Uncharacterized protein</fullName>
    </submittedName>
</protein>
<evidence type="ECO:0000313" key="2">
    <source>
        <dbReference type="EMBL" id="QJB02523.1"/>
    </source>
</evidence>